<name>A0AAW1U832_9CUCU</name>
<evidence type="ECO:0000313" key="3">
    <source>
        <dbReference type="Proteomes" id="UP001431783"/>
    </source>
</evidence>
<sequence>MENGTYHPDCYGKIVVLKAKYKEEYNMMLRREGSSPSTSRSNNDPEERSHNEEERAESSQKEEEKEDYEEEGETVKKEPRIFCNRYRKKAASKMVGTSLCTTKDIIDNVREYARVIGAEQLEEKFILSGSEWVQFVHTAKFMKKSVPTCYHRLRRGT</sequence>
<dbReference type="EMBL" id="JARQZJ010000036">
    <property type="protein sequence ID" value="KAK9876290.1"/>
    <property type="molecule type" value="Genomic_DNA"/>
</dbReference>
<gene>
    <name evidence="2" type="ORF">WA026_012587</name>
</gene>
<dbReference type="Proteomes" id="UP001431783">
    <property type="component" value="Unassembled WGS sequence"/>
</dbReference>
<protein>
    <submittedName>
        <fullName evidence="2">Uncharacterized protein</fullName>
    </submittedName>
</protein>
<accession>A0AAW1U832</accession>
<dbReference type="AlphaFoldDB" id="A0AAW1U832"/>
<keyword evidence="3" id="KW-1185">Reference proteome</keyword>
<organism evidence="2 3">
    <name type="scientific">Henosepilachna vigintioctopunctata</name>
    <dbReference type="NCBI Taxonomy" id="420089"/>
    <lineage>
        <taxon>Eukaryota</taxon>
        <taxon>Metazoa</taxon>
        <taxon>Ecdysozoa</taxon>
        <taxon>Arthropoda</taxon>
        <taxon>Hexapoda</taxon>
        <taxon>Insecta</taxon>
        <taxon>Pterygota</taxon>
        <taxon>Neoptera</taxon>
        <taxon>Endopterygota</taxon>
        <taxon>Coleoptera</taxon>
        <taxon>Polyphaga</taxon>
        <taxon>Cucujiformia</taxon>
        <taxon>Coccinelloidea</taxon>
        <taxon>Coccinellidae</taxon>
        <taxon>Epilachninae</taxon>
        <taxon>Epilachnini</taxon>
        <taxon>Henosepilachna</taxon>
    </lineage>
</organism>
<comment type="caution">
    <text evidence="2">The sequence shown here is derived from an EMBL/GenBank/DDBJ whole genome shotgun (WGS) entry which is preliminary data.</text>
</comment>
<feature type="region of interest" description="Disordered" evidence="1">
    <location>
        <begin position="28"/>
        <end position="76"/>
    </location>
</feature>
<evidence type="ECO:0000256" key="1">
    <source>
        <dbReference type="SAM" id="MobiDB-lite"/>
    </source>
</evidence>
<reference evidence="2 3" key="1">
    <citation type="submission" date="2023-03" db="EMBL/GenBank/DDBJ databases">
        <title>Genome insight into feeding habits of ladybird beetles.</title>
        <authorList>
            <person name="Li H.-S."/>
            <person name="Huang Y.-H."/>
            <person name="Pang H."/>
        </authorList>
    </citation>
    <scope>NUCLEOTIDE SEQUENCE [LARGE SCALE GENOMIC DNA]</scope>
    <source>
        <strain evidence="2">SYSU_2023b</strain>
        <tissue evidence="2">Whole body</tissue>
    </source>
</reference>
<evidence type="ECO:0000313" key="2">
    <source>
        <dbReference type="EMBL" id="KAK9876290.1"/>
    </source>
</evidence>
<feature type="compositionally biased region" description="Basic and acidic residues" evidence="1">
    <location>
        <begin position="43"/>
        <end position="63"/>
    </location>
</feature>
<proteinExistence type="predicted"/>